<dbReference type="InterPro" id="IPR026593">
    <property type="entry name" value="SecY"/>
</dbReference>
<keyword evidence="10" id="KW-1003">Cell membrane</keyword>
<keyword evidence="8 10" id="KW-0472">Membrane</keyword>
<evidence type="ECO:0000256" key="7">
    <source>
        <dbReference type="ARBA" id="ARBA00023010"/>
    </source>
</evidence>
<evidence type="ECO:0000256" key="3">
    <source>
        <dbReference type="ARBA" id="ARBA00022448"/>
    </source>
</evidence>
<keyword evidence="5 10" id="KW-0653">Protein transport</keyword>
<feature type="transmembrane region" description="Helical" evidence="10">
    <location>
        <begin position="115"/>
        <end position="136"/>
    </location>
</feature>
<dbReference type="InterPro" id="IPR023201">
    <property type="entry name" value="SecY_dom_sf"/>
</dbReference>
<feature type="transmembrane region" description="Helical" evidence="10">
    <location>
        <begin position="211"/>
        <end position="235"/>
    </location>
</feature>
<comment type="subcellular location">
    <subcellularLocation>
        <location evidence="10">Cell membrane</location>
        <topology evidence="10">Multi-pass membrane protein</topology>
    </subcellularLocation>
    <subcellularLocation>
        <location evidence="1 12">Membrane</location>
        <topology evidence="1 12">Multi-pass membrane protein</topology>
    </subcellularLocation>
</comment>
<evidence type="ECO:0000256" key="4">
    <source>
        <dbReference type="ARBA" id="ARBA00022692"/>
    </source>
</evidence>
<accession>A0A926RYA5</accession>
<evidence type="ECO:0000256" key="8">
    <source>
        <dbReference type="ARBA" id="ARBA00023136"/>
    </source>
</evidence>
<evidence type="ECO:0000256" key="10">
    <source>
        <dbReference type="HAMAP-Rule" id="MF_01465"/>
    </source>
</evidence>
<dbReference type="InterPro" id="IPR030659">
    <property type="entry name" value="SecY_CS"/>
</dbReference>
<evidence type="ECO:0000256" key="5">
    <source>
        <dbReference type="ARBA" id="ARBA00022927"/>
    </source>
</evidence>
<keyword evidence="7 10" id="KW-0811">Translocation</keyword>
<feature type="transmembrane region" description="Helical" evidence="10">
    <location>
        <begin position="148"/>
        <end position="167"/>
    </location>
</feature>
<dbReference type="GO" id="GO:0043952">
    <property type="term" value="P:protein transport by the Sec complex"/>
    <property type="evidence" value="ECO:0007669"/>
    <property type="project" value="UniProtKB-UniRule"/>
</dbReference>
<dbReference type="Pfam" id="PF00344">
    <property type="entry name" value="SecY"/>
    <property type="match status" value="1"/>
</dbReference>
<comment type="caution">
    <text evidence="10">Lacks conserved residue(s) required for the propagation of feature annotation.</text>
</comment>
<dbReference type="PRINTS" id="PR00303">
    <property type="entry name" value="SECYTRNLCASE"/>
</dbReference>
<dbReference type="RefSeq" id="WP_191161240.1">
    <property type="nucleotide sequence ID" value="NZ_JACXAI010000036.1"/>
</dbReference>
<comment type="subunit">
    <text evidence="10">Component of the Sec protein translocase complex. Heterotrimer consisting of SecY, SecE and SecG subunits. The heterotrimers can form oligomers, although 1 heterotrimer is thought to be able to translocate proteins. Interacts with the ribosome. Interacts with SecDF, and other proteins may be involved. Interacts with SecA.</text>
</comment>
<feature type="transmembrane region" description="Helical" evidence="10">
    <location>
        <begin position="309"/>
        <end position="328"/>
    </location>
</feature>
<comment type="similarity">
    <text evidence="2 10 13">Belongs to the SecY/SEC61-alpha family.</text>
</comment>
<protein>
    <recommendedName>
        <fullName evidence="9 10">Protein translocase subunit SecY</fullName>
    </recommendedName>
</protein>
<evidence type="ECO:0000256" key="12">
    <source>
        <dbReference type="RuleBase" id="RU003484"/>
    </source>
</evidence>
<dbReference type="GO" id="GO:0005886">
    <property type="term" value="C:plasma membrane"/>
    <property type="evidence" value="ECO:0007669"/>
    <property type="project" value="UniProtKB-SubCell"/>
</dbReference>
<dbReference type="GO" id="GO:0006605">
    <property type="term" value="P:protein targeting"/>
    <property type="evidence" value="ECO:0007669"/>
    <property type="project" value="UniProtKB-UniRule"/>
</dbReference>
<dbReference type="PROSITE" id="PS00756">
    <property type="entry name" value="SECY_2"/>
    <property type="match status" value="1"/>
</dbReference>
<proteinExistence type="inferred from homology"/>
<keyword evidence="15" id="KW-1185">Reference proteome</keyword>
<evidence type="ECO:0000256" key="1">
    <source>
        <dbReference type="ARBA" id="ARBA00004141"/>
    </source>
</evidence>
<evidence type="ECO:0000256" key="6">
    <source>
        <dbReference type="ARBA" id="ARBA00022989"/>
    </source>
</evidence>
<dbReference type="NCBIfam" id="TIGR00967">
    <property type="entry name" value="3a0501s007"/>
    <property type="match status" value="1"/>
</dbReference>
<evidence type="ECO:0000256" key="13">
    <source>
        <dbReference type="RuleBase" id="RU004349"/>
    </source>
</evidence>
<feature type="transmembrane region" description="Helical" evidence="10">
    <location>
        <begin position="390"/>
        <end position="409"/>
    </location>
</feature>
<feature type="transmembrane region" description="Helical" evidence="10">
    <location>
        <begin position="362"/>
        <end position="384"/>
    </location>
</feature>
<dbReference type="InterPro" id="IPR002208">
    <property type="entry name" value="SecY/SEC61-alpha"/>
</dbReference>
<sequence length="430" mass="47111">MFKTISNFMRVGDIRNKIFFTLLMLIVFRIGTFIPVPNVNAEVLAAQDELNVFGILNTFGGGALYNFSILAMGIMPYITASIIIQLLQMDVVPKFTEWSKQGEVGRRKLAQFTRYFTIVLGFIQAIGMSYGFNNLAGGRLIQNPGIPTYLLIAVVLTAGTAFLMWLGEQITSKGVGNGISIIIFAGIVAAIPDTVNQIYAQQFSDAGDQLFLRIVTVVLLLLAILAVTVGVIFILQALRKIPIQYAKGGRSPSGGGQSTHLPLKVNAAGVIPVIFAMSFIITPPTIASFFGSNDVTDWIQKTFDYTEPIGMIVYVALIIAFSYFYTFVQVNPEQMAENLKKQGGYIPGIRPGKNTQEYVTKVLYRLTFVGSIFLAVISVLPVFFIEFAGLPPAAQIGGTSLLIVIGVALETMKQLESQLVKRHYRGFIKQ</sequence>
<dbReference type="FunFam" id="1.10.3370.10:FF:000001">
    <property type="entry name" value="Preprotein translocase subunit SecY"/>
    <property type="match status" value="1"/>
</dbReference>
<dbReference type="Gene3D" id="1.10.3370.10">
    <property type="entry name" value="SecY subunit domain"/>
    <property type="match status" value="1"/>
</dbReference>
<dbReference type="PROSITE" id="PS00755">
    <property type="entry name" value="SECY_1"/>
    <property type="match status" value="1"/>
</dbReference>
<feature type="transmembrane region" description="Helical" evidence="10">
    <location>
        <begin position="65"/>
        <end position="87"/>
    </location>
</feature>
<keyword evidence="4 10" id="KW-0812">Transmembrane</keyword>
<gene>
    <name evidence="10 14" type="primary">secY</name>
    <name evidence="14" type="ORF">IC621_21300</name>
</gene>
<keyword evidence="6 10" id="KW-1133">Transmembrane helix</keyword>
<dbReference type="GO" id="GO:0065002">
    <property type="term" value="P:intracellular protein transmembrane transport"/>
    <property type="evidence" value="ECO:0007669"/>
    <property type="project" value="UniProtKB-UniRule"/>
</dbReference>
<dbReference type="PIRSF" id="PIRSF004557">
    <property type="entry name" value="SecY"/>
    <property type="match status" value="1"/>
</dbReference>
<dbReference type="EMBL" id="JACXAI010000036">
    <property type="protein sequence ID" value="MBD1382743.1"/>
    <property type="molecule type" value="Genomic_DNA"/>
</dbReference>
<evidence type="ECO:0000256" key="11">
    <source>
        <dbReference type="RuleBase" id="RU000537"/>
    </source>
</evidence>
<comment type="function">
    <text evidence="10 11">The central subunit of the protein translocation channel SecYEG. Consists of two halves formed by TMs 1-5 and 6-10. These two domains form a lateral gate at the front which open onto the bilayer between TMs 2 and 7, and are clamped together by SecE at the back. The channel is closed by both a pore ring composed of hydrophobic SecY resides and a short helix (helix 2A) on the extracellular side of the membrane which forms a plug. The plug probably moves laterally to allow the channel to open. The ring and the pore may move independently.</text>
</comment>
<evidence type="ECO:0000256" key="9">
    <source>
        <dbReference type="ARBA" id="ARBA00039733"/>
    </source>
</evidence>
<dbReference type="HAMAP" id="MF_01465">
    <property type="entry name" value="SecY"/>
    <property type="match status" value="1"/>
</dbReference>
<name>A0A926RYA5_9BACI</name>
<organism evidence="14 15">
    <name type="scientific">Metabacillus arenae</name>
    <dbReference type="NCBI Taxonomy" id="2771434"/>
    <lineage>
        <taxon>Bacteria</taxon>
        <taxon>Bacillati</taxon>
        <taxon>Bacillota</taxon>
        <taxon>Bacilli</taxon>
        <taxon>Bacillales</taxon>
        <taxon>Bacillaceae</taxon>
        <taxon>Metabacillus</taxon>
    </lineage>
</organism>
<feature type="transmembrane region" description="Helical" evidence="10">
    <location>
        <begin position="174"/>
        <end position="191"/>
    </location>
</feature>
<evidence type="ECO:0000256" key="2">
    <source>
        <dbReference type="ARBA" id="ARBA00005751"/>
    </source>
</evidence>
<dbReference type="PANTHER" id="PTHR10906">
    <property type="entry name" value="SECY/SEC61-ALPHA FAMILY MEMBER"/>
    <property type="match status" value="1"/>
</dbReference>
<keyword evidence="3 10" id="KW-0813">Transport</keyword>
<dbReference type="AlphaFoldDB" id="A0A926RYA5"/>
<feature type="transmembrane region" description="Helical" evidence="10">
    <location>
        <begin position="267"/>
        <end position="289"/>
    </location>
</feature>
<dbReference type="Proteomes" id="UP000626844">
    <property type="component" value="Unassembled WGS sequence"/>
</dbReference>
<evidence type="ECO:0000313" key="15">
    <source>
        <dbReference type="Proteomes" id="UP000626844"/>
    </source>
</evidence>
<comment type="caution">
    <text evidence="14">The sequence shown here is derived from an EMBL/GenBank/DDBJ whole genome shotgun (WGS) entry which is preliminary data.</text>
</comment>
<evidence type="ECO:0000313" key="14">
    <source>
        <dbReference type="EMBL" id="MBD1382743.1"/>
    </source>
</evidence>
<reference evidence="14" key="1">
    <citation type="submission" date="2020-09" db="EMBL/GenBank/DDBJ databases">
        <title>A novel bacterium of genus Bacillus, isolated from South China Sea.</title>
        <authorList>
            <person name="Huang H."/>
            <person name="Mo K."/>
            <person name="Hu Y."/>
        </authorList>
    </citation>
    <scope>NUCLEOTIDE SEQUENCE</scope>
    <source>
        <strain evidence="14">IB182487</strain>
    </source>
</reference>
<dbReference type="SUPFAM" id="SSF103491">
    <property type="entry name" value="Preprotein translocase SecY subunit"/>
    <property type="match status" value="1"/>
</dbReference>